<feature type="domain" description="J" evidence="3">
    <location>
        <begin position="6"/>
        <end position="70"/>
    </location>
</feature>
<dbReference type="PANTHER" id="PTHR43096:SF52">
    <property type="entry name" value="DNAJ HOMOLOG 1, MITOCHONDRIAL-RELATED"/>
    <property type="match status" value="1"/>
</dbReference>
<dbReference type="SMART" id="SM00271">
    <property type="entry name" value="DnaJ"/>
    <property type="match status" value="1"/>
</dbReference>
<evidence type="ECO:0000313" key="5">
    <source>
        <dbReference type="Proteomes" id="UP000036923"/>
    </source>
</evidence>
<dbReference type="InterPro" id="IPR036869">
    <property type="entry name" value="J_dom_sf"/>
</dbReference>
<dbReference type="STRING" id="398512.Bccel_2607"/>
<protein>
    <submittedName>
        <fullName evidence="4">Heat shock protein DnaJ domain protein</fullName>
    </submittedName>
</protein>
<dbReference type="AlphaFoldDB" id="A0A0L6JNE5"/>
<accession>A0A0L6JNE5</accession>
<dbReference type="GO" id="GO:0042026">
    <property type="term" value="P:protein refolding"/>
    <property type="evidence" value="ECO:0007669"/>
    <property type="project" value="TreeGrafter"/>
</dbReference>
<keyword evidence="4" id="KW-0346">Stress response</keyword>
<dbReference type="GO" id="GO:0005737">
    <property type="term" value="C:cytoplasm"/>
    <property type="evidence" value="ECO:0007669"/>
    <property type="project" value="TreeGrafter"/>
</dbReference>
<sequence length="349" mass="41091">MYKDLDLYRLLQVQDNAEPEVIAAAYKRLSKKYHPDLNRDKGAEEKMMQINYAFSILSDVEKRKQYDVHQRIKHIENSSIPYLMNYPKEQQREILKALKVVKGYFACLSIGKFYDAYDKISFYDKNKVTLFDFVNWQNKVSQYFEIVEVQVSYNDYYDTKKVFGQEICKVFEFSVIIHEKEILKDSINIVNINRLVVLNRDKYEIILGYEDLRTETNKLLMSMEDKKGEYEALSIDYDELDKYFKEYVDLEFQKNKSYNRPFSIISINFICDISINCLDEVFSLITGALRGSDKFIPISEDRAVILLPETGPSGADKATHKIADILNGYAESKGWKFRWFKIKIIKSTN</sequence>
<dbReference type="PRINTS" id="PR00625">
    <property type="entry name" value="JDOMAIN"/>
</dbReference>
<dbReference type="GO" id="GO:0051082">
    <property type="term" value="F:unfolded protein binding"/>
    <property type="evidence" value="ECO:0007669"/>
    <property type="project" value="TreeGrafter"/>
</dbReference>
<gene>
    <name evidence="4" type="ORF">Bccel_2607</name>
</gene>
<dbReference type="OrthoDB" id="9779889at2"/>
<comment type="caution">
    <text evidence="4">The sequence shown here is derived from an EMBL/GenBank/DDBJ whole genome shotgun (WGS) entry which is preliminary data.</text>
</comment>
<name>A0A0L6JNE5_9FIRM</name>
<keyword evidence="5" id="KW-1185">Reference proteome</keyword>
<evidence type="ECO:0000313" key="4">
    <source>
        <dbReference type="EMBL" id="KNY27336.1"/>
    </source>
</evidence>
<keyword evidence="1" id="KW-0235">DNA replication</keyword>
<dbReference type="InterPro" id="IPR001623">
    <property type="entry name" value="DnaJ_domain"/>
</dbReference>
<dbReference type="Proteomes" id="UP000036923">
    <property type="component" value="Unassembled WGS sequence"/>
</dbReference>
<dbReference type="PANTHER" id="PTHR43096">
    <property type="entry name" value="DNAJ HOMOLOG 1, MITOCHONDRIAL-RELATED"/>
    <property type="match status" value="1"/>
</dbReference>
<dbReference type="Gene3D" id="1.10.287.110">
    <property type="entry name" value="DnaJ domain"/>
    <property type="match status" value="1"/>
</dbReference>
<reference evidence="5" key="1">
    <citation type="submission" date="2015-07" db="EMBL/GenBank/DDBJ databases">
        <title>Near-Complete Genome Sequence of the Cellulolytic Bacterium Bacteroides (Pseudobacteroides) cellulosolvens ATCC 35603.</title>
        <authorList>
            <person name="Dassa B."/>
            <person name="Utturkar S.M."/>
            <person name="Klingeman D.M."/>
            <person name="Hurt R.A."/>
            <person name="Keller M."/>
            <person name="Xu J."/>
            <person name="Reddy Y.H.K."/>
            <person name="Borovok I."/>
            <person name="Grinberg I.R."/>
            <person name="Lamed R."/>
            <person name="Zhivin O."/>
            <person name="Bayer E.A."/>
            <person name="Brown S.D."/>
        </authorList>
    </citation>
    <scope>NUCLEOTIDE SEQUENCE [LARGE SCALE GENOMIC DNA]</scope>
    <source>
        <strain evidence="5">DSM 2933</strain>
    </source>
</reference>
<evidence type="ECO:0000256" key="1">
    <source>
        <dbReference type="ARBA" id="ARBA00022705"/>
    </source>
</evidence>
<dbReference type="eggNOG" id="COG0484">
    <property type="taxonomic scope" value="Bacteria"/>
</dbReference>
<dbReference type="RefSeq" id="WP_036942686.1">
    <property type="nucleotide sequence ID" value="NZ_JQKC01000019.1"/>
</dbReference>
<dbReference type="EMBL" id="LGTC01000001">
    <property type="protein sequence ID" value="KNY27336.1"/>
    <property type="molecule type" value="Genomic_DNA"/>
</dbReference>
<dbReference type="SUPFAM" id="SSF46565">
    <property type="entry name" value="Chaperone J-domain"/>
    <property type="match status" value="1"/>
</dbReference>
<dbReference type="GO" id="GO:0006260">
    <property type="term" value="P:DNA replication"/>
    <property type="evidence" value="ECO:0007669"/>
    <property type="project" value="UniProtKB-KW"/>
</dbReference>
<evidence type="ECO:0000259" key="3">
    <source>
        <dbReference type="PROSITE" id="PS50076"/>
    </source>
</evidence>
<evidence type="ECO:0000256" key="2">
    <source>
        <dbReference type="ARBA" id="ARBA00023186"/>
    </source>
</evidence>
<dbReference type="Pfam" id="PF00226">
    <property type="entry name" value="DnaJ"/>
    <property type="match status" value="1"/>
</dbReference>
<dbReference type="CDD" id="cd06257">
    <property type="entry name" value="DnaJ"/>
    <property type="match status" value="1"/>
</dbReference>
<dbReference type="PROSITE" id="PS50076">
    <property type="entry name" value="DNAJ_2"/>
    <property type="match status" value="1"/>
</dbReference>
<organism evidence="4 5">
    <name type="scientific">Pseudobacteroides cellulosolvens ATCC 35603 = DSM 2933</name>
    <dbReference type="NCBI Taxonomy" id="398512"/>
    <lineage>
        <taxon>Bacteria</taxon>
        <taxon>Bacillati</taxon>
        <taxon>Bacillota</taxon>
        <taxon>Clostridia</taxon>
        <taxon>Eubacteriales</taxon>
        <taxon>Oscillospiraceae</taxon>
        <taxon>Pseudobacteroides</taxon>
    </lineage>
</organism>
<proteinExistence type="predicted"/>
<keyword evidence="2" id="KW-0143">Chaperone</keyword>